<dbReference type="KEGG" id="barh:WN72_15080"/>
<proteinExistence type="predicted"/>
<dbReference type="Proteomes" id="UP000594015">
    <property type="component" value="Chromosome"/>
</dbReference>
<name>A0AAE7TGG5_9BRAD</name>
<evidence type="ECO:0000313" key="2">
    <source>
        <dbReference type="Proteomes" id="UP000594015"/>
    </source>
</evidence>
<dbReference type="EMBL" id="CP030050">
    <property type="protein sequence ID" value="QOZ67480.1"/>
    <property type="molecule type" value="Genomic_DNA"/>
</dbReference>
<reference evidence="1 2" key="1">
    <citation type="submission" date="2018-06" db="EMBL/GenBank/DDBJ databases">
        <title>Comparative genomics of Bradyrhizobium nodulating Arachidis hypogaea.</title>
        <authorList>
            <person name="Li Y."/>
        </authorList>
    </citation>
    <scope>NUCLEOTIDE SEQUENCE [LARGE SCALE GENOMIC DNA]</scope>
    <source>
        <strain evidence="1 2">CCBAU 051107</strain>
    </source>
</reference>
<protein>
    <submittedName>
        <fullName evidence="1">Uncharacterized protein</fullName>
    </submittedName>
</protein>
<dbReference type="AlphaFoldDB" id="A0AAE7TGG5"/>
<accession>A0AAE7TGG5</accession>
<gene>
    <name evidence="1" type="ORF">WN72_15080</name>
</gene>
<organism evidence="1 2">
    <name type="scientific">Bradyrhizobium arachidis</name>
    <dbReference type="NCBI Taxonomy" id="858423"/>
    <lineage>
        <taxon>Bacteria</taxon>
        <taxon>Pseudomonadati</taxon>
        <taxon>Pseudomonadota</taxon>
        <taxon>Alphaproteobacteria</taxon>
        <taxon>Hyphomicrobiales</taxon>
        <taxon>Nitrobacteraceae</taxon>
        <taxon>Bradyrhizobium</taxon>
    </lineage>
</organism>
<dbReference type="RefSeq" id="WP_092214713.1">
    <property type="nucleotide sequence ID" value="NZ_CP030050.1"/>
</dbReference>
<evidence type="ECO:0000313" key="1">
    <source>
        <dbReference type="EMBL" id="QOZ67480.1"/>
    </source>
</evidence>
<sequence>MDDFEGLSDHFILRMYEFIRNEVQADALAGTRLVGVPAKQRADRLLREIGRRGLVCRPIDWPAYLAAPDDLLDAPAQLRKITSV</sequence>